<protein>
    <submittedName>
        <fullName evidence="1">Uncharacterized protein</fullName>
    </submittedName>
</protein>
<reference evidence="1" key="1">
    <citation type="submission" date="2014-11" db="EMBL/GenBank/DDBJ databases">
        <authorList>
            <person name="Amaro Gonzalez C."/>
        </authorList>
    </citation>
    <scope>NUCLEOTIDE SEQUENCE</scope>
</reference>
<accession>A0A0E9WGT9</accession>
<dbReference type="AlphaFoldDB" id="A0A0E9WGT9"/>
<name>A0A0E9WGT9_ANGAN</name>
<reference evidence="1" key="2">
    <citation type="journal article" date="2015" name="Fish Shellfish Immunol.">
        <title>Early steps in the European eel (Anguilla anguilla)-Vibrio vulnificus interaction in the gills: Role of the RtxA13 toxin.</title>
        <authorList>
            <person name="Callol A."/>
            <person name="Pajuelo D."/>
            <person name="Ebbesson L."/>
            <person name="Teles M."/>
            <person name="MacKenzie S."/>
            <person name="Amaro C."/>
        </authorList>
    </citation>
    <scope>NUCLEOTIDE SEQUENCE</scope>
</reference>
<proteinExistence type="predicted"/>
<dbReference type="EMBL" id="GBXM01019812">
    <property type="protein sequence ID" value="JAH88765.1"/>
    <property type="molecule type" value="Transcribed_RNA"/>
</dbReference>
<evidence type="ECO:0000313" key="1">
    <source>
        <dbReference type="EMBL" id="JAH88765.1"/>
    </source>
</evidence>
<sequence>MRCALLGLQWDLQDGGSPGTGLGSPALLPLDSACRLYDEVNNDSGAAALVIILQRGRKYS</sequence>
<organism evidence="1">
    <name type="scientific">Anguilla anguilla</name>
    <name type="common">European freshwater eel</name>
    <name type="synonym">Muraena anguilla</name>
    <dbReference type="NCBI Taxonomy" id="7936"/>
    <lineage>
        <taxon>Eukaryota</taxon>
        <taxon>Metazoa</taxon>
        <taxon>Chordata</taxon>
        <taxon>Craniata</taxon>
        <taxon>Vertebrata</taxon>
        <taxon>Euteleostomi</taxon>
        <taxon>Actinopterygii</taxon>
        <taxon>Neopterygii</taxon>
        <taxon>Teleostei</taxon>
        <taxon>Anguilliformes</taxon>
        <taxon>Anguillidae</taxon>
        <taxon>Anguilla</taxon>
    </lineage>
</organism>